<keyword evidence="1" id="KW-0472">Membrane</keyword>
<protein>
    <submittedName>
        <fullName evidence="2">Uncharacterized protein</fullName>
    </submittedName>
</protein>
<gene>
    <name evidence="2" type="ORF">H9636_05475</name>
</gene>
<evidence type="ECO:0000313" key="3">
    <source>
        <dbReference type="Proteomes" id="UP000640930"/>
    </source>
</evidence>
<dbReference type="InterPro" id="IPR048147">
    <property type="entry name" value="CBO0543-like"/>
</dbReference>
<keyword evidence="1" id="KW-0812">Transmembrane</keyword>
<keyword evidence="3" id="KW-1185">Reference proteome</keyword>
<evidence type="ECO:0000256" key="1">
    <source>
        <dbReference type="SAM" id="Phobius"/>
    </source>
</evidence>
<evidence type="ECO:0000313" key="2">
    <source>
        <dbReference type="EMBL" id="MBD8026104.1"/>
    </source>
</evidence>
<reference evidence="2 3" key="1">
    <citation type="submission" date="2020-08" db="EMBL/GenBank/DDBJ databases">
        <title>A Genomic Blueprint of the Chicken Gut Microbiome.</title>
        <authorList>
            <person name="Gilroy R."/>
            <person name="Ravi A."/>
            <person name="Getino M."/>
            <person name="Pursley I."/>
            <person name="Horton D.L."/>
            <person name="Alikhan N.-F."/>
            <person name="Baker D."/>
            <person name="Gharbi K."/>
            <person name="Hall N."/>
            <person name="Watson M."/>
            <person name="Adriaenssens E.M."/>
            <person name="Foster-Nyarko E."/>
            <person name="Jarju S."/>
            <person name="Secka A."/>
            <person name="Antonio M."/>
            <person name="Oren A."/>
            <person name="Chaudhuri R."/>
            <person name="La Ragione R.M."/>
            <person name="Hildebrand F."/>
            <person name="Pallen M.J."/>
        </authorList>
    </citation>
    <scope>NUCLEOTIDE SEQUENCE [LARGE SCALE GENOMIC DNA]</scope>
    <source>
        <strain evidence="2 3">Re31</strain>
    </source>
</reference>
<accession>A0ABR8X9U7</accession>
<keyword evidence="1" id="KW-1133">Transmembrane helix</keyword>
<dbReference type="EMBL" id="JACSQA010000005">
    <property type="protein sequence ID" value="MBD8026104.1"/>
    <property type="molecule type" value="Genomic_DNA"/>
</dbReference>
<dbReference type="RefSeq" id="WP_191706616.1">
    <property type="nucleotide sequence ID" value="NZ_JACSQA010000005.1"/>
</dbReference>
<feature type="transmembrane region" description="Helical" evidence="1">
    <location>
        <begin position="31"/>
        <end position="50"/>
    </location>
</feature>
<dbReference type="NCBIfam" id="NF041644">
    <property type="entry name" value="CBO0543_fam"/>
    <property type="match status" value="1"/>
</dbReference>
<feature type="transmembrane region" description="Helical" evidence="1">
    <location>
        <begin position="153"/>
        <end position="170"/>
    </location>
</feature>
<sequence length="181" mass="22026">MQPTWQDVLEITEQYRHTKTEYWLSENVYTLSWWILLITSIGIFIVWIIILDKKRIFEIITYGFFVGTVAIYADVLGVWLDFWHYPITITPMHLPFEIHRLQMPIIYMVIYQYFKTWKTFLIAAAINAFIFAFPLESILVWLKVYEPIQWKHIYSLVPYFLIATVLRWIINKFKQLDKNYQ</sequence>
<name>A0ABR8X9U7_9BACL</name>
<dbReference type="Proteomes" id="UP000640930">
    <property type="component" value="Unassembled WGS sequence"/>
</dbReference>
<comment type="caution">
    <text evidence="2">The sequence shown here is derived from an EMBL/GenBank/DDBJ whole genome shotgun (WGS) entry which is preliminary data.</text>
</comment>
<proteinExistence type="predicted"/>
<feature type="transmembrane region" description="Helical" evidence="1">
    <location>
        <begin position="121"/>
        <end position="141"/>
    </location>
</feature>
<feature type="transmembrane region" description="Helical" evidence="1">
    <location>
        <begin position="62"/>
        <end position="86"/>
    </location>
</feature>
<organism evidence="2 3">
    <name type="scientific">Ureibacillus galli</name>
    <dbReference type="NCBI Taxonomy" id="2762222"/>
    <lineage>
        <taxon>Bacteria</taxon>
        <taxon>Bacillati</taxon>
        <taxon>Bacillota</taxon>
        <taxon>Bacilli</taxon>
        <taxon>Bacillales</taxon>
        <taxon>Caryophanaceae</taxon>
        <taxon>Ureibacillus</taxon>
    </lineage>
</organism>